<proteinExistence type="predicted"/>
<feature type="compositionally biased region" description="Low complexity" evidence="1">
    <location>
        <begin position="117"/>
        <end position="130"/>
    </location>
</feature>
<organism evidence="2 3">
    <name type="scientific">Volvox reticuliferus</name>
    <dbReference type="NCBI Taxonomy" id="1737510"/>
    <lineage>
        <taxon>Eukaryota</taxon>
        <taxon>Viridiplantae</taxon>
        <taxon>Chlorophyta</taxon>
        <taxon>core chlorophytes</taxon>
        <taxon>Chlorophyceae</taxon>
        <taxon>CS clade</taxon>
        <taxon>Chlamydomonadales</taxon>
        <taxon>Volvocaceae</taxon>
        <taxon>Volvox</taxon>
    </lineage>
</organism>
<name>A0A8J4GR34_9CHLO</name>
<evidence type="ECO:0000256" key="1">
    <source>
        <dbReference type="SAM" id="MobiDB-lite"/>
    </source>
</evidence>
<gene>
    <name evidence="2" type="ORF">Vretimale_15613</name>
</gene>
<dbReference type="AlphaFoldDB" id="A0A8J4GR34"/>
<accession>A0A8J4GR34</accession>
<dbReference type="EMBL" id="BNCQ01000042">
    <property type="protein sequence ID" value="GIM12220.1"/>
    <property type="molecule type" value="Genomic_DNA"/>
</dbReference>
<protein>
    <submittedName>
        <fullName evidence="2">Uncharacterized protein</fullName>
    </submittedName>
</protein>
<feature type="region of interest" description="Disordered" evidence="1">
    <location>
        <begin position="117"/>
        <end position="140"/>
    </location>
</feature>
<evidence type="ECO:0000313" key="2">
    <source>
        <dbReference type="EMBL" id="GIM12220.1"/>
    </source>
</evidence>
<comment type="caution">
    <text evidence="2">The sequence shown here is derived from an EMBL/GenBank/DDBJ whole genome shotgun (WGS) entry which is preliminary data.</text>
</comment>
<sequence length="140" mass="15746">MKCDNGLIFYPPFLSSPLLCSQFGVVPLDTQDHVKAVHKCMPNPANERATFFSSAIRQEPIVGMAVCHEEDTGGDPGDPAGDFLHRLQSYGWRGDDMAERLYMTWWSRYGLELQQLKQPPQLQPQQHPPLKGVPRPQGVT</sequence>
<dbReference type="Proteomes" id="UP000722791">
    <property type="component" value="Unassembled WGS sequence"/>
</dbReference>
<evidence type="ECO:0000313" key="3">
    <source>
        <dbReference type="Proteomes" id="UP000722791"/>
    </source>
</evidence>
<reference evidence="2" key="1">
    <citation type="journal article" date="2021" name="Proc. Natl. Acad. Sci. U.S.A.">
        <title>Three genomes in the algal genus Volvox reveal the fate of a haploid sex-determining region after a transition to homothallism.</title>
        <authorList>
            <person name="Yamamoto K."/>
            <person name="Hamaji T."/>
            <person name="Kawai-Toyooka H."/>
            <person name="Matsuzaki R."/>
            <person name="Takahashi F."/>
            <person name="Nishimura Y."/>
            <person name="Kawachi M."/>
            <person name="Noguchi H."/>
            <person name="Minakuchi Y."/>
            <person name="Umen J.G."/>
            <person name="Toyoda A."/>
            <person name="Nozaki H."/>
        </authorList>
    </citation>
    <scope>NUCLEOTIDE SEQUENCE</scope>
    <source>
        <strain evidence="2">NIES-3785</strain>
    </source>
</reference>